<dbReference type="GO" id="GO:2000009">
    <property type="term" value="P:negative regulation of protein localization to cell surface"/>
    <property type="evidence" value="ECO:0007669"/>
    <property type="project" value="TreeGrafter"/>
</dbReference>
<keyword evidence="5" id="KW-1185">Reference proteome</keyword>
<dbReference type="InterPro" id="IPR036034">
    <property type="entry name" value="PDZ_sf"/>
</dbReference>
<proteinExistence type="predicted"/>
<evidence type="ECO:0000259" key="3">
    <source>
        <dbReference type="PROSITE" id="PS50106"/>
    </source>
</evidence>
<gene>
    <name evidence="4" type="primary">GOPC_1</name>
    <name evidence="4" type="ORF">FJT64_018373</name>
</gene>
<keyword evidence="1" id="KW-0175">Coiled coil</keyword>
<dbReference type="InterPro" id="IPR001478">
    <property type="entry name" value="PDZ"/>
</dbReference>
<evidence type="ECO:0000256" key="2">
    <source>
        <dbReference type="SAM" id="MobiDB-lite"/>
    </source>
</evidence>
<comment type="caution">
    <text evidence="4">The sequence shown here is derived from an EMBL/GenBank/DDBJ whole genome shotgun (WGS) entry which is preliminary data.</text>
</comment>
<evidence type="ECO:0000256" key="1">
    <source>
        <dbReference type="SAM" id="Coils"/>
    </source>
</evidence>
<feature type="coiled-coil region" evidence="1">
    <location>
        <begin position="25"/>
        <end position="52"/>
    </location>
</feature>
<organism evidence="4 5">
    <name type="scientific">Amphibalanus amphitrite</name>
    <name type="common">Striped barnacle</name>
    <name type="synonym">Balanus amphitrite</name>
    <dbReference type="NCBI Taxonomy" id="1232801"/>
    <lineage>
        <taxon>Eukaryota</taxon>
        <taxon>Metazoa</taxon>
        <taxon>Ecdysozoa</taxon>
        <taxon>Arthropoda</taxon>
        <taxon>Crustacea</taxon>
        <taxon>Multicrustacea</taxon>
        <taxon>Cirripedia</taxon>
        <taxon>Thoracica</taxon>
        <taxon>Thoracicalcarea</taxon>
        <taxon>Balanomorpha</taxon>
        <taxon>Balanoidea</taxon>
        <taxon>Balanidae</taxon>
        <taxon>Amphibalaninae</taxon>
        <taxon>Amphibalanus</taxon>
    </lineage>
</organism>
<dbReference type="GO" id="GO:0005794">
    <property type="term" value="C:Golgi apparatus"/>
    <property type="evidence" value="ECO:0007669"/>
    <property type="project" value="InterPro"/>
</dbReference>
<accession>A0A6A4X6S9</accession>
<evidence type="ECO:0000313" key="4">
    <source>
        <dbReference type="EMBL" id="KAF0310668.1"/>
    </source>
</evidence>
<name>A0A6A4X6S9_AMPAM</name>
<reference evidence="4 5" key="1">
    <citation type="submission" date="2019-07" db="EMBL/GenBank/DDBJ databases">
        <title>Draft genome assembly of a fouling barnacle, Amphibalanus amphitrite (Darwin, 1854): The first reference genome for Thecostraca.</title>
        <authorList>
            <person name="Kim W."/>
        </authorList>
    </citation>
    <scope>NUCLEOTIDE SEQUENCE [LARGE SCALE GENOMIC DNA]</scope>
    <source>
        <strain evidence="4">SNU_AA5</strain>
        <tissue evidence="4">Soma without cirri and trophi</tissue>
    </source>
</reference>
<dbReference type="GO" id="GO:0030140">
    <property type="term" value="C:trans-Golgi network transport vesicle"/>
    <property type="evidence" value="ECO:0007669"/>
    <property type="project" value="TreeGrafter"/>
</dbReference>
<dbReference type="PROSITE" id="PS50106">
    <property type="entry name" value="PDZ"/>
    <property type="match status" value="1"/>
</dbReference>
<protein>
    <submittedName>
        <fullName evidence="4">Golgi-associated PDZ and coiled-coil motif-containing protein</fullName>
    </submittedName>
</protein>
<dbReference type="Gene3D" id="2.30.42.10">
    <property type="match status" value="1"/>
</dbReference>
<feature type="domain" description="PDZ" evidence="3">
    <location>
        <begin position="195"/>
        <end position="278"/>
    </location>
</feature>
<dbReference type="AlphaFoldDB" id="A0A6A4X6S9"/>
<dbReference type="SMART" id="SM00228">
    <property type="entry name" value="PDZ"/>
    <property type="match status" value="1"/>
</dbReference>
<dbReference type="OrthoDB" id="10063653at2759"/>
<feature type="region of interest" description="Disordered" evidence="2">
    <location>
        <begin position="307"/>
        <end position="405"/>
    </location>
</feature>
<dbReference type="GO" id="GO:0016020">
    <property type="term" value="C:membrane"/>
    <property type="evidence" value="ECO:0007669"/>
    <property type="project" value="TreeGrafter"/>
</dbReference>
<dbReference type="GO" id="GO:0044325">
    <property type="term" value="F:transmembrane transporter binding"/>
    <property type="evidence" value="ECO:0007669"/>
    <property type="project" value="TreeGrafter"/>
</dbReference>
<evidence type="ECO:0000313" key="5">
    <source>
        <dbReference type="Proteomes" id="UP000440578"/>
    </source>
</evidence>
<dbReference type="SUPFAM" id="SSF50156">
    <property type="entry name" value="PDZ domain-like"/>
    <property type="match status" value="1"/>
</dbReference>
<dbReference type="Proteomes" id="UP000440578">
    <property type="component" value="Unassembled WGS sequence"/>
</dbReference>
<dbReference type="InterPro" id="IPR038879">
    <property type="entry name" value="GOPC"/>
</dbReference>
<dbReference type="Pfam" id="PF00595">
    <property type="entry name" value="PDZ"/>
    <property type="match status" value="1"/>
</dbReference>
<dbReference type="EMBL" id="VIIS01000294">
    <property type="protein sequence ID" value="KAF0310668.1"/>
    <property type="molecule type" value="Genomic_DNA"/>
</dbReference>
<dbReference type="PANTHER" id="PTHR16528">
    <property type="entry name" value="GOLGI-ASSOCIATED PDZ AND COILED-COIL MOTIF-CONTAINING"/>
    <property type="match status" value="1"/>
</dbReference>
<feature type="coiled-coil region" evidence="1">
    <location>
        <begin position="92"/>
        <end position="119"/>
    </location>
</feature>
<dbReference type="PANTHER" id="PTHR16528:SF2">
    <property type="entry name" value="GOLGI-ASSOCIATED PDZ AND COILED-COIL MOTIF-CONTAINING PROTEIN"/>
    <property type="match status" value="1"/>
</dbReference>
<sequence length="405" mass="43983">MLGSNSRLTFAPFRARFGTIRPAALVQARDELQQAEAARRVAEKEMRDQLLQLHAAQLQLHKHTAAAAADSDTIMKKLDSDLYLRRRDLLREEKMVSELQRLRSEVDQLNAYIVSLQSEVVGCRLAAKYMDKELAGRIQQIQLLGRGLHGPEHDRLWAQLEAEIQLHRHKTLIRACRSRSWRDPPPEPAVSGSRLVTVTKADKEGLGMSITGGDDHGVPIVVSALKPSGPAARSGQVHVGDTILSVNGISLQQVRHDEAVEVLSSVTGDIRLELLYLPTLPEDVSEGIYDMERFRYSMSDEEALVTPVTRPAPAGPPPVPLARSTPVRRPGVATRRLPEPSATPDGPQEGSGSGSPDGSGSSPPPPEPVTNGVASPFVPAAPLTNGDPPTRPATLDQQLVPCREV</sequence>